<keyword evidence="3" id="KW-1185">Reference proteome</keyword>
<name>A0A6A6ND19_HEVBR</name>
<dbReference type="AlphaFoldDB" id="A0A6A6ND19"/>
<evidence type="ECO:0000256" key="1">
    <source>
        <dbReference type="SAM" id="MobiDB-lite"/>
    </source>
</evidence>
<dbReference type="PANTHER" id="PTHR46992">
    <property type="entry name" value="GYF DOMAIN-CONTAINING PROTEIN"/>
    <property type="match status" value="1"/>
</dbReference>
<organism evidence="2 3">
    <name type="scientific">Hevea brasiliensis</name>
    <name type="common">Para rubber tree</name>
    <name type="synonym">Siphonia brasiliensis</name>
    <dbReference type="NCBI Taxonomy" id="3981"/>
    <lineage>
        <taxon>Eukaryota</taxon>
        <taxon>Viridiplantae</taxon>
        <taxon>Streptophyta</taxon>
        <taxon>Embryophyta</taxon>
        <taxon>Tracheophyta</taxon>
        <taxon>Spermatophyta</taxon>
        <taxon>Magnoliopsida</taxon>
        <taxon>eudicotyledons</taxon>
        <taxon>Gunneridae</taxon>
        <taxon>Pentapetalae</taxon>
        <taxon>rosids</taxon>
        <taxon>fabids</taxon>
        <taxon>Malpighiales</taxon>
        <taxon>Euphorbiaceae</taxon>
        <taxon>Crotonoideae</taxon>
        <taxon>Micrandreae</taxon>
        <taxon>Hevea</taxon>
    </lineage>
</organism>
<dbReference type="Proteomes" id="UP000467840">
    <property type="component" value="Chromosome 11"/>
</dbReference>
<proteinExistence type="predicted"/>
<evidence type="ECO:0000313" key="3">
    <source>
        <dbReference type="Proteomes" id="UP000467840"/>
    </source>
</evidence>
<feature type="compositionally biased region" description="Polar residues" evidence="1">
    <location>
        <begin position="54"/>
        <end position="63"/>
    </location>
</feature>
<dbReference type="EMBL" id="JAAGAX010000002">
    <property type="protein sequence ID" value="KAF2322915.1"/>
    <property type="molecule type" value="Genomic_DNA"/>
</dbReference>
<gene>
    <name evidence="2" type="ORF">GH714_032043</name>
</gene>
<comment type="caution">
    <text evidence="2">The sequence shown here is derived from an EMBL/GenBank/DDBJ whole genome shotgun (WGS) entry which is preliminary data.</text>
</comment>
<dbReference type="PANTHER" id="PTHR46992:SF1">
    <property type="entry name" value="GYF DOMAIN-CONTAINING PROTEIN"/>
    <property type="match status" value="1"/>
</dbReference>
<sequence>MADGKLTLPDDLISSKFPDEHTSNAKDEAWGGGIGEDKPLMSLLDESKEMRAPNSLSQGNCPDNNLKDSWRLDGQDKKDGGKFQLM</sequence>
<feature type="region of interest" description="Disordered" evidence="1">
    <location>
        <begin position="1"/>
        <end position="86"/>
    </location>
</feature>
<feature type="compositionally biased region" description="Basic and acidic residues" evidence="1">
    <location>
        <begin position="17"/>
        <end position="51"/>
    </location>
</feature>
<reference evidence="2 3" key="1">
    <citation type="journal article" date="2020" name="Mol. Plant">
        <title>The Chromosome-Based Rubber Tree Genome Provides New Insights into Spurge Genome Evolution and Rubber Biosynthesis.</title>
        <authorList>
            <person name="Liu J."/>
            <person name="Shi C."/>
            <person name="Shi C.C."/>
            <person name="Li W."/>
            <person name="Zhang Q.J."/>
            <person name="Zhang Y."/>
            <person name="Li K."/>
            <person name="Lu H.F."/>
            <person name="Shi C."/>
            <person name="Zhu S.T."/>
            <person name="Xiao Z.Y."/>
            <person name="Nan H."/>
            <person name="Yue Y."/>
            <person name="Zhu X.G."/>
            <person name="Wu Y."/>
            <person name="Hong X.N."/>
            <person name="Fan G.Y."/>
            <person name="Tong Y."/>
            <person name="Zhang D."/>
            <person name="Mao C.L."/>
            <person name="Liu Y.L."/>
            <person name="Hao S.J."/>
            <person name="Liu W.Q."/>
            <person name="Lv M.Q."/>
            <person name="Zhang H.B."/>
            <person name="Liu Y."/>
            <person name="Hu-Tang G.R."/>
            <person name="Wang J.P."/>
            <person name="Wang J.H."/>
            <person name="Sun Y.H."/>
            <person name="Ni S.B."/>
            <person name="Chen W.B."/>
            <person name="Zhang X.C."/>
            <person name="Jiao Y.N."/>
            <person name="Eichler E.E."/>
            <person name="Li G.H."/>
            <person name="Liu X."/>
            <person name="Gao L.Z."/>
        </authorList>
    </citation>
    <scope>NUCLEOTIDE SEQUENCE [LARGE SCALE GENOMIC DNA]</scope>
    <source>
        <strain evidence="3">cv. GT1</strain>
        <tissue evidence="2">Leaf</tissue>
    </source>
</reference>
<protein>
    <submittedName>
        <fullName evidence="2">Uncharacterized protein</fullName>
    </submittedName>
</protein>
<accession>A0A6A6ND19</accession>
<feature type="compositionally biased region" description="Basic and acidic residues" evidence="1">
    <location>
        <begin position="65"/>
        <end position="86"/>
    </location>
</feature>
<evidence type="ECO:0000313" key="2">
    <source>
        <dbReference type="EMBL" id="KAF2322915.1"/>
    </source>
</evidence>